<evidence type="ECO:0000256" key="9">
    <source>
        <dbReference type="ARBA" id="ARBA00022843"/>
    </source>
</evidence>
<dbReference type="Gene3D" id="3.30.40.10">
    <property type="entry name" value="Zinc/RING finger domain, C3HC4 (zinc finger)"/>
    <property type="match status" value="3"/>
</dbReference>
<evidence type="ECO:0000259" key="13">
    <source>
        <dbReference type="PROSITE" id="PS50089"/>
    </source>
</evidence>
<evidence type="ECO:0000256" key="10">
    <source>
        <dbReference type="ARBA" id="ARBA00023054"/>
    </source>
</evidence>
<dbReference type="EMBL" id="CASHTH010003153">
    <property type="protein sequence ID" value="CAI8040989.1"/>
    <property type="molecule type" value="Genomic_DNA"/>
</dbReference>
<dbReference type="InterPro" id="IPR001841">
    <property type="entry name" value="Znf_RING"/>
</dbReference>
<dbReference type="GO" id="GO:0043122">
    <property type="term" value="P:regulation of canonical NF-kappaB signal transduction"/>
    <property type="evidence" value="ECO:0007669"/>
    <property type="project" value="TreeGrafter"/>
</dbReference>
<dbReference type="InterPro" id="IPR017907">
    <property type="entry name" value="Znf_RING_CS"/>
</dbReference>
<feature type="zinc finger region" description="TRAF-type" evidence="11">
    <location>
        <begin position="126"/>
        <end position="179"/>
    </location>
</feature>
<evidence type="ECO:0000256" key="3">
    <source>
        <dbReference type="ARBA" id="ARBA00022499"/>
    </source>
</evidence>
<dbReference type="PROSITE" id="PS50089">
    <property type="entry name" value="ZF_RING_2"/>
    <property type="match status" value="1"/>
</dbReference>
<keyword evidence="3" id="KW-1017">Isopeptide bond</keyword>
<dbReference type="GO" id="GO:0005737">
    <property type="term" value="C:cytoplasm"/>
    <property type="evidence" value="ECO:0007669"/>
    <property type="project" value="UniProtKB-SubCell"/>
</dbReference>
<evidence type="ECO:0000256" key="6">
    <source>
        <dbReference type="ARBA" id="ARBA00022737"/>
    </source>
</evidence>
<comment type="caution">
    <text evidence="16">The sequence shown here is derived from an EMBL/GenBank/DDBJ whole genome shotgun (WGS) entry which is preliminary data.</text>
</comment>
<dbReference type="GO" id="GO:0008270">
    <property type="term" value="F:zinc ion binding"/>
    <property type="evidence" value="ECO:0007669"/>
    <property type="project" value="UniProtKB-KW"/>
</dbReference>
<name>A0AA35X1T8_GEOBA</name>
<feature type="domain" description="TRAF-type" evidence="15">
    <location>
        <begin position="126"/>
        <end position="179"/>
    </location>
</feature>
<dbReference type="SUPFAM" id="SSF57850">
    <property type="entry name" value="RING/U-box"/>
    <property type="match status" value="1"/>
</dbReference>
<evidence type="ECO:0000256" key="7">
    <source>
        <dbReference type="ARBA" id="ARBA00022771"/>
    </source>
</evidence>
<keyword evidence="4" id="KW-0053">Apoptosis</keyword>
<dbReference type="GO" id="GO:0007165">
    <property type="term" value="P:signal transduction"/>
    <property type="evidence" value="ECO:0007669"/>
    <property type="project" value="InterPro"/>
</dbReference>
<dbReference type="FunFam" id="2.60.210.10:FF:000001">
    <property type="entry name" value="TNF receptor-associated factor"/>
    <property type="match status" value="1"/>
</dbReference>
<protein>
    <submittedName>
        <fullName evidence="16">TNF receptor-associated factor 3</fullName>
    </submittedName>
</protein>
<keyword evidence="17" id="KW-1185">Reference proteome</keyword>
<evidence type="ECO:0000256" key="4">
    <source>
        <dbReference type="ARBA" id="ARBA00022703"/>
    </source>
</evidence>
<keyword evidence="10 12" id="KW-0175">Coiled coil</keyword>
<dbReference type="PROSITE" id="PS00518">
    <property type="entry name" value="ZF_RING_1"/>
    <property type="match status" value="1"/>
</dbReference>
<evidence type="ECO:0000259" key="14">
    <source>
        <dbReference type="PROSITE" id="PS50144"/>
    </source>
</evidence>
<dbReference type="SMART" id="SM00061">
    <property type="entry name" value="MATH"/>
    <property type="match status" value="1"/>
</dbReference>
<dbReference type="PIRSF" id="PIRSF015614">
    <property type="entry name" value="TRAF"/>
    <property type="match status" value="1"/>
</dbReference>
<sequence length="607" mass="68477">MESGSLPNGLPRDYGGYNIGKAKLYSIKNTPMNATELNALKCSMCTLLLRDPCQVITCGHRYCKTCIDQLTSGGEGQYSCLLDKEVFEINKVKSDKGCLRDLQTLEVDCPMDLQCNWRGKLLDVDVHKECCPNRRMVCIQGCGALLVAKEIEAHLTSECSKRPCTCKHCKRPIPFDTMEEHYGVCEERPVSCKFCEKQLTARKLLSAHLEQDCDENCMECQHSSCDFKGRRCEMVQHLVAKHLIQSFRLMVQTGEKVLVVEAENKALREDVILIRAENKTLRQELSECQSSLSDLEGKTNQLMTENQQKDVTITSLKSIVEELQKERDERDLALVKGGNFGDAVESDGPTNVPSLPTKVKLVNQPDLFNALPSQLKALNGPVREQLFSLTGVPDVTRPVGVELSRVKQEVEAVQSTLHKLNDIVQATQDNQTRYGVAIDDIRLRQDILDVKTTNGILIWKIPDIRRRYRDAIDRRTISLYSPPFYTSPHGYRMCIRTYLNGDGIGKGTHISLFFVVMRSEHDNLLPWPFKQSVRFTLINQKNPPASITEAFVPDLKSPSFHKPENDMNIASGFPKFARQGVLNDDNFTLGNMIYIKCQVDLTGLPVQ</sequence>
<evidence type="ECO:0000313" key="17">
    <source>
        <dbReference type="Proteomes" id="UP001174909"/>
    </source>
</evidence>
<dbReference type="Pfam" id="PF21355">
    <property type="entry name" value="TRAF-mep_MATH"/>
    <property type="match status" value="1"/>
</dbReference>
<gene>
    <name evidence="16" type="ORF">GBAR_LOCUS22777</name>
</gene>
<keyword evidence="5 11" id="KW-0479">Metal-binding</keyword>
<feature type="zinc finger region" description="TRAF-type" evidence="11">
    <location>
        <begin position="181"/>
        <end position="225"/>
    </location>
</feature>
<feature type="domain" description="MATH" evidence="14">
    <location>
        <begin position="454"/>
        <end position="599"/>
    </location>
</feature>
<evidence type="ECO:0000256" key="5">
    <source>
        <dbReference type="ARBA" id="ARBA00022723"/>
    </source>
</evidence>
<evidence type="ECO:0000256" key="2">
    <source>
        <dbReference type="ARBA" id="ARBA00022490"/>
    </source>
</evidence>
<keyword evidence="7 11" id="KW-0863">Zinc-finger</keyword>
<evidence type="ECO:0000259" key="15">
    <source>
        <dbReference type="PROSITE" id="PS50145"/>
    </source>
</evidence>
<dbReference type="InterPro" id="IPR008974">
    <property type="entry name" value="TRAF-like"/>
</dbReference>
<feature type="coiled-coil region" evidence="12">
    <location>
        <begin position="264"/>
        <end position="298"/>
    </location>
</feature>
<dbReference type="SUPFAM" id="SSF49599">
    <property type="entry name" value="TRAF domain-like"/>
    <property type="match status" value="2"/>
</dbReference>
<comment type="subcellular location">
    <subcellularLocation>
        <location evidence="1">Cytoplasm</location>
    </subcellularLocation>
</comment>
<dbReference type="CDD" id="cd00270">
    <property type="entry name" value="MATH_TRAF_C"/>
    <property type="match status" value="1"/>
</dbReference>
<evidence type="ECO:0000256" key="1">
    <source>
        <dbReference type="ARBA" id="ARBA00004496"/>
    </source>
</evidence>
<keyword evidence="8 11" id="KW-0862">Zinc</keyword>
<dbReference type="PROSITE" id="PS50144">
    <property type="entry name" value="MATH"/>
    <property type="match status" value="1"/>
</dbReference>
<evidence type="ECO:0000256" key="12">
    <source>
        <dbReference type="SAM" id="Coils"/>
    </source>
</evidence>
<dbReference type="InterPro" id="IPR012227">
    <property type="entry name" value="TNF_rcpt-assoc_TRAF_met"/>
</dbReference>
<dbReference type="Gene3D" id="2.60.210.10">
    <property type="entry name" value="Apoptosis, Tumor Necrosis Factor Receptor Associated Protein 2, Chain A"/>
    <property type="match status" value="1"/>
</dbReference>
<keyword evidence="2" id="KW-0963">Cytoplasm</keyword>
<evidence type="ECO:0000256" key="11">
    <source>
        <dbReference type="PROSITE-ProRule" id="PRU00207"/>
    </source>
</evidence>
<dbReference type="Proteomes" id="UP001174909">
    <property type="component" value="Unassembled WGS sequence"/>
</dbReference>
<feature type="domain" description="TRAF-type" evidence="15">
    <location>
        <begin position="181"/>
        <end position="225"/>
    </location>
</feature>
<dbReference type="InterPro" id="IPR002083">
    <property type="entry name" value="MATH/TRAF_dom"/>
</dbReference>
<dbReference type="GO" id="GO:0006915">
    <property type="term" value="P:apoptotic process"/>
    <property type="evidence" value="ECO:0007669"/>
    <property type="project" value="UniProtKB-KW"/>
</dbReference>
<dbReference type="InterPro" id="IPR013083">
    <property type="entry name" value="Znf_RING/FYVE/PHD"/>
</dbReference>
<dbReference type="GO" id="GO:0042981">
    <property type="term" value="P:regulation of apoptotic process"/>
    <property type="evidence" value="ECO:0007669"/>
    <property type="project" value="InterPro"/>
</dbReference>
<keyword evidence="16" id="KW-0675">Receptor</keyword>
<keyword evidence="6" id="KW-0677">Repeat</keyword>
<dbReference type="AlphaFoldDB" id="A0AA35X1T8"/>
<feature type="domain" description="RING-type" evidence="13">
    <location>
        <begin position="42"/>
        <end position="84"/>
    </location>
</feature>
<dbReference type="PROSITE" id="PS50145">
    <property type="entry name" value="ZF_TRAF"/>
    <property type="match status" value="2"/>
</dbReference>
<organism evidence="16 17">
    <name type="scientific">Geodia barretti</name>
    <name type="common">Barrett's horny sponge</name>
    <dbReference type="NCBI Taxonomy" id="519541"/>
    <lineage>
        <taxon>Eukaryota</taxon>
        <taxon>Metazoa</taxon>
        <taxon>Porifera</taxon>
        <taxon>Demospongiae</taxon>
        <taxon>Heteroscleromorpha</taxon>
        <taxon>Tetractinellida</taxon>
        <taxon>Astrophorina</taxon>
        <taxon>Geodiidae</taxon>
        <taxon>Geodia</taxon>
    </lineage>
</organism>
<accession>A0AA35X1T8</accession>
<reference evidence="16" key="1">
    <citation type="submission" date="2023-03" db="EMBL/GenBank/DDBJ databases">
        <authorList>
            <person name="Steffen K."/>
            <person name="Cardenas P."/>
        </authorList>
    </citation>
    <scope>NUCLEOTIDE SEQUENCE</scope>
</reference>
<dbReference type="InterPro" id="IPR001293">
    <property type="entry name" value="Znf_TRAF"/>
</dbReference>
<dbReference type="Pfam" id="PF02176">
    <property type="entry name" value="zf-TRAF"/>
    <property type="match status" value="1"/>
</dbReference>
<dbReference type="Pfam" id="PF00097">
    <property type="entry name" value="zf-C3HC4"/>
    <property type="match status" value="1"/>
</dbReference>
<keyword evidence="9" id="KW-0832">Ubl conjugation</keyword>
<dbReference type="PANTHER" id="PTHR10131">
    <property type="entry name" value="TNF RECEPTOR ASSOCIATED FACTOR"/>
    <property type="match status" value="1"/>
</dbReference>
<evidence type="ECO:0000313" key="16">
    <source>
        <dbReference type="EMBL" id="CAI8040989.1"/>
    </source>
</evidence>
<evidence type="ECO:0000256" key="8">
    <source>
        <dbReference type="ARBA" id="ARBA00022833"/>
    </source>
</evidence>
<proteinExistence type="predicted"/>
<dbReference type="InterPro" id="IPR049342">
    <property type="entry name" value="TRAF1-6_MATH_dom"/>
</dbReference>
<dbReference type="InterPro" id="IPR018957">
    <property type="entry name" value="Znf_C3HC4_RING-type"/>
</dbReference>
<dbReference type="PANTHER" id="PTHR10131:SF94">
    <property type="entry name" value="TNF RECEPTOR-ASSOCIATED FACTOR 4"/>
    <property type="match status" value="1"/>
</dbReference>